<proteinExistence type="inferred from homology"/>
<keyword evidence="7" id="KW-0788">Thiol protease</keyword>
<protein>
    <recommendedName>
        <fullName evidence="3">ubiquitinyl hydrolase 1</fullName>
        <ecNumber evidence="3">3.4.19.12</ecNumber>
    </recommendedName>
</protein>
<comment type="catalytic activity">
    <reaction evidence="1">
        <text>Thiol-dependent hydrolysis of ester, thioester, amide, peptide and isopeptide bonds formed by the C-terminal Gly of ubiquitin (a 76-residue protein attached to proteins as an intracellular targeting signal).</text>
        <dbReference type="EC" id="3.4.19.12"/>
    </reaction>
</comment>
<evidence type="ECO:0000313" key="9">
    <source>
        <dbReference type="EMBL" id="KAJ0219978.1"/>
    </source>
</evidence>
<sequence>MFKQVKTDAELRLLQLRSHMIYKVLTPAATIEGIDDKYWTLLRAEKIPEEEKDMGTRDRRIHVYHFTREADIISSFLLIIPIHSDVQNFGQPFFLVIRVNETLAAVN</sequence>
<comment type="caution">
    <text evidence="9">The sequence shown here is derived from an EMBL/GenBank/DDBJ whole genome shotgun (WGS) entry which is preliminary data.</text>
</comment>
<keyword evidence="10" id="KW-1185">Reference proteome</keyword>
<evidence type="ECO:0000256" key="1">
    <source>
        <dbReference type="ARBA" id="ARBA00000707"/>
    </source>
</evidence>
<keyword evidence="5" id="KW-0833">Ubl conjugation pathway</keyword>
<evidence type="ECO:0000256" key="6">
    <source>
        <dbReference type="ARBA" id="ARBA00022801"/>
    </source>
</evidence>
<name>A0A9R1WA21_LACSA</name>
<evidence type="ECO:0000256" key="7">
    <source>
        <dbReference type="ARBA" id="ARBA00022807"/>
    </source>
</evidence>
<dbReference type="GO" id="GO:0004843">
    <property type="term" value="F:cysteine-type deubiquitinase activity"/>
    <property type="evidence" value="ECO:0007669"/>
    <property type="project" value="UniProtKB-EC"/>
</dbReference>
<gene>
    <name evidence="9" type="ORF">LSAT_V11C200084420</name>
</gene>
<dbReference type="EMBL" id="NBSK02000002">
    <property type="protein sequence ID" value="KAJ0219978.1"/>
    <property type="molecule type" value="Genomic_DNA"/>
</dbReference>
<dbReference type="EC" id="3.4.19.12" evidence="3"/>
<evidence type="ECO:0000256" key="2">
    <source>
        <dbReference type="ARBA" id="ARBA00009085"/>
    </source>
</evidence>
<accession>A0A9R1WA21</accession>
<evidence type="ECO:0000259" key="8">
    <source>
        <dbReference type="Pfam" id="PF14533"/>
    </source>
</evidence>
<dbReference type="Pfam" id="PF14533">
    <property type="entry name" value="USP7_C2"/>
    <property type="match status" value="1"/>
</dbReference>
<keyword evidence="6" id="KW-0378">Hydrolase</keyword>
<keyword evidence="4" id="KW-0645">Protease</keyword>
<comment type="similarity">
    <text evidence="2">Belongs to the peptidase C19 family.</text>
</comment>
<dbReference type="AlphaFoldDB" id="A0A9R1WA21"/>
<organism evidence="9 10">
    <name type="scientific">Lactuca sativa</name>
    <name type="common">Garden lettuce</name>
    <dbReference type="NCBI Taxonomy" id="4236"/>
    <lineage>
        <taxon>Eukaryota</taxon>
        <taxon>Viridiplantae</taxon>
        <taxon>Streptophyta</taxon>
        <taxon>Embryophyta</taxon>
        <taxon>Tracheophyta</taxon>
        <taxon>Spermatophyta</taxon>
        <taxon>Magnoliopsida</taxon>
        <taxon>eudicotyledons</taxon>
        <taxon>Gunneridae</taxon>
        <taxon>Pentapetalae</taxon>
        <taxon>asterids</taxon>
        <taxon>campanulids</taxon>
        <taxon>Asterales</taxon>
        <taxon>Asteraceae</taxon>
        <taxon>Cichorioideae</taxon>
        <taxon>Cichorieae</taxon>
        <taxon>Lactucinae</taxon>
        <taxon>Lactuca</taxon>
    </lineage>
</organism>
<reference evidence="9 10" key="1">
    <citation type="journal article" date="2017" name="Nat. Commun.">
        <title>Genome assembly with in vitro proximity ligation data and whole-genome triplication in lettuce.</title>
        <authorList>
            <person name="Reyes-Chin-Wo S."/>
            <person name="Wang Z."/>
            <person name="Yang X."/>
            <person name="Kozik A."/>
            <person name="Arikit S."/>
            <person name="Song C."/>
            <person name="Xia L."/>
            <person name="Froenicke L."/>
            <person name="Lavelle D.O."/>
            <person name="Truco M.J."/>
            <person name="Xia R."/>
            <person name="Zhu S."/>
            <person name="Xu C."/>
            <person name="Xu H."/>
            <person name="Xu X."/>
            <person name="Cox K."/>
            <person name="Korf I."/>
            <person name="Meyers B.C."/>
            <person name="Michelmore R.W."/>
        </authorList>
    </citation>
    <scope>NUCLEOTIDE SEQUENCE [LARGE SCALE GENOMIC DNA]</scope>
    <source>
        <strain evidence="10">cv. Salinas</strain>
        <tissue evidence="9">Seedlings</tissue>
    </source>
</reference>
<dbReference type="InterPro" id="IPR029346">
    <property type="entry name" value="USP_C"/>
</dbReference>
<evidence type="ECO:0000313" key="10">
    <source>
        <dbReference type="Proteomes" id="UP000235145"/>
    </source>
</evidence>
<dbReference type="Proteomes" id="UP000235145">
    <property type="component" value="Unassembled WGS sequence"/>
</dbReference>
<evidence type="ECO:0000256" key="4">
    <source>
        <dbReference type="ARBA" id="ARBA00022670"/>
    </source>
</evidence>
<evidence type="ECO:0000256" key="3">
    <source>
        <dbReference type="ARBA" id="ARBA00012759"/>
    </source>
</evidence>
<feature type="domain" description="Ubiquitin carboxyl-terminal hydrolase C-terminal" evidence="8">
    <location>
        <begin position="7"/>
        <end position="106"/>
    </location>
</feature>
<evidence type="ECO:0000256" key="5">
    <source>
        <dbReference type="ARBA" id="ARBA00022786"/>
    </source>
</evidence>
<dbReference type="GO" id="GO:0006508">
    <property type="term" value="P:proteolysis"/>
    <property type="evidence" value="ECO:0007669"/>
    <property type="project" value="UniProtKB-KW"/>
</dbReference>